<dbReference type="OrthoDB" id="258495at2759"/>
<dbReference type="PROSITE" id="PS50188">
    <property type="entry name" value="B302_SPRY"/>
    <property type="match status" value="1"/>
</dbReference>
<feature type="compositionally biased region" description="Low complexity" evidence="5">
    <location>
        <begin position="733"/>
        <end position="746"/>
    </location>
</feature>
<dbReference type="AlphaFoldDB" id="A0A061H9B5"/>
<organism evidence="8 9">
    <name type="scientific">Pseudozyma flocculosa PF-1</name>
    <dbReference type="NCBI Taxonomy" id="1277687"/>
    <lineage>
        <taxon>Eukaryota</taxon>
        <taxon>Fungi</taxon>
        <taxon>Dikarya</taxon>
        <taxon>Basidiomycota</taxon>
        <taxon>Ustilaginomycotina</taxon>
        <taxon>Ustilaginomycetes</taxon>
        <taxon>Ustilaginales</taxon>
        <taxon>Ustilaginaceae</taxon>
        <taxon>Pseudozyma</taxon>
    </lineage>
</organism>
<evidence type="ECO:0000313" key="8">
    <source>
        <dbReference type="EMBL" id="EPQ27201.1"/>
    </source>
</evidence>
<dbReference type="SUPFAM" id="SSF49899">
    <property type="entry name" value="Concanavalin A-like lectins/glucanases"/>
    <property type="match status" value="1"/>
</dbReference>
<dbReference type="HOGENOM" id="CLU_016552_2_1_1"/>
<dbReference type="PANTHER" id="PTHR12864">
    <property type="entry name" value="RAN BINDING PROTEIN 9-RELATED"/>
    <property type="match status" value="1"/>
</dbReference>
<dbReference type="InterPro" id="IPR013320">
    <property type="entry name" value="ConA-like_dom_sf"/>
</dbReference>
<sequence length="784" mass="82642">MAAVSDVQRRSRPDLLPLTTQQHSASSSQPQAPKGPHADHSSATSSASSPAPPFWRYYTDFSSSASSSDSHDRIYESLDGHLLVLSTDARASDKGLHQAVPAWSAQDGRQRFWQPEITMPPAGGIDLGEPIYRRPPQGGNSNSDDTLALILPLLILLSTLLFLLLLFIILVIVVRRRARIALGDSDGPVDVGREEALEGQGYLDGVEQRWLELQDPPVRQGYARAKDWTLSYPPGSQSTDITLSQFLSIQEKGVSAWSFDPDYESNPSVFVEARTEITFLADGEGMAPSEGGGCCVQSNLPLPKVNEVYYWEAKMFNKPDGTNVALGLTTKPYPTFRLPGWNKFSIGYFSADGFKSHNYPFAAQSYGPAYGQGDVIGIGYRPRTGTVFFTRNGKRLEDAFIGLNRYNLFPTVGADGACEVHVNLGQAGFVFIEANVKKWGLAPMVGTLAPPPAYGQERGSILIETGQGTSGGAGAGAGAPGARENVTPPPPVSPYDERVPSSSSAAARGRSGRPAPTTATATQQQQASSSSSHALGARGGTPIRSSSLRDPSPSRRSESSIGSPPNPPTPHRLDISMHSLHSSDDGGGAHRTSSRGQGASANGTATATATATNSSSSSSSSSYFPTVPSSLTNQRIETLRAAVESGRRSPSPPPYTSSSSSTSSSTAAATNANANGATPAYRDSWLENGSGALGGTGSMGARRGSGRTHAIANAVLGMLGDRGLLTPLSAQNPTASASSSRTPTTTTDEERYERDLQDNTRRNAASGSGSGSGENGWWAWISGR</sequence>
<feature type="compositionally biased region" description="Polar residues" evidence="5">
    <location>
        <begin position="623"/>
        <end position="636"/>
    </location>
</feature>
<feature type="domain" description="B30.2/SPRY" evidence="7">
    <location>
        <begin position="236"/>
        <end position="429"/>
    </location>
</feature>
<feature type="region of interest" description="Disordered" evidence="5">
    <location>
        <begin position="464"/>
        <end position="682"/>
    </location>
</feature>
<dbReference type="InterPro" id="IPR001870">
    <property type="entry name" value="B30.2/SPRY"/>
</dbReference>
<dbReference type="InterPro" id="IPR043136">
    <property type="entry name" value="B30.2/SPRY_sf"/>
</dbReference>
<evidence type="ECO:0000256" key="6">
    <source>
        <dbReference type="SAM" id="Phobius"/>
    </source>
</evidence>
<feature type="region of interest" description="Disordered" evidence="5">
    <location>
        <begin position="1"/>
        <end position="50"/>
    </location>
</feature>
<evidence type="ECO:0000313" key="9">
    <source>
        <dbReference type="Proteomes" id="UP000053664"/>
    </source>
</evidence>
<dbReference type="GeneID" id="19319222"/>
<comment type="subcellular location">
    <subcellularLocation>
        <location evidence="1">Membrane</location>
        <topology evidence="1">Single-pass membrane protein</topology>
    </subcellularLocation>
</comment>
<dbReference type="SMART" id="SM00449">
    <property type="entry name" value="SPRY"/>
    <property type="match status" value="1"/>
</dbReference>
<evidence type="ECO:0000256" key="1">
    <source>
        <dbReference type="ARBA" id="ARBA00004167"/>
    </source>
</evidence>
<dbReference type="eggNOG" id="KOG1477">
    <property type="taxonomic scope" value="Eukaryota"/>
</dbReference>
<keyword evidence="3 6" id="KW-1133">Transmembrane helix</keyword>
<keyword evidence="2 6" id="KW-0812">Transmembrane</keyword>
<feature type="compositionally biased region" description="Low complexity" evidence="5">
    <location>
        <begin position="21"/>
        <end position="32"/>
    </location>
</feature>
<dbReference type="EMBL" id="KE361640">
    <property type="protein sequence ID" value="EPQ27201.1"/>
    <property type="molecule type" value="Genomic_DNA"/>
</dbReference>
<feature type="region of interest" description="Disordered" evidence="5">
    <location>
        <begin position="726"/>
        <end position="784"/>
    </location>
</feature>
<dbReference type="InterPro" id="IPR003877">
    <property type="entry name" value="SPRY_dom"/>
</dbReference>
<feature type="compositionally biased region" description="Basic and acidic residues" evidence="5">
    <location>
        <begin position="748"/>
        <end position="761"/>
    </location>
</feature>
<keyword evidence="4 6" id="KW-0472">Membrane</keyword>
<dbReference type="InterPro" id="IPR050618">
    <property type="entry name" value="Ubq-SigPath_Reg"/>
</dbReference>
<evidence type="ECO:0000256" key="5">
    <source>
        <dbReference type="SAM" id="MobiDB-lite"/>
    </source>
</evidence>
<evidence type="ECO:0000259" key="7">
    <source>
        <dbReference type="PROSITE" id="PS50188"/>
    </source>
</evidence>
<reference evidence="8 9" key="1">
    <citation type="journal article" date="2013" name="Plant Cell">
        <title>The transition from a phytopathogenic smut ancestor to an anamorphic biocontrol agent deciphered by comparative whole-genome analysis.</title>
        <authorList>
            <person name="Lefebvre F."/>
            <person name="Joly D.L."/>
            <person name="Labbe C."/>
            <person name="Teichmann B."/>
            <person name="Linning R."/>
            <person name="Belzile F."/>
            <person name="Bakkeren G."/>
            <person name="Belanger R.R."/>
        </authorList>
    </citation>
    <scope>NUCLEOTIDE SEQUENCE [LARGE SCALE GENOMIC DNA]</scope>
    <source>
        <strain evidence="8 9">PF-1</strain>
    </source>
</reference>
<dbReference type="InterPro" id="IPR035780">
    <property type="entry name" value="SPRY_Ssh4-like"/>
</dbReference>
<dbReference type="Pfam" id="PF00622">
    <property type="entry name" value="SPRY"/>
    <property type="match status" value="1"/>
</dbReference>
<feature type="compositionally biased region" description="Low complexity" evidence="5">
    <location>
        <begin position="656"/>
        <end position="681"/>
    </location>
</feature>
<dbReference type="KEGG" id="pfp:PFL1_05124"/>
<dbReference type="CDD" id="cd12910">
    <property type="entry name" value="SPRY_SSH4_like"/>
    <property type="match status" value="1"/>
</dbReference>
<feature type="transmembrane region" description="Helical" evidence="6">
    <location>
        <begin position="149"/>
        <end position="174"/>
    </location>
</feature>
<dbReference type="Proteomes" id="UP000053664">
    <property type="component" value="Unassembled WGS sequence"/>
</dbReference>
<gene>
    <name evidence="8" type="ORF">PFL1_05124</name>
</gene>
<feature type="compositionally biased region" description="Gly residues" evidence="5">
    <location>
        <begin position="468"/>
        <end position="479"/>
    </location>
</feature>
<name>A0A061H9B5_9BASI</name>
<evidence type="ECO:0000256" key="2">
    <source>
        <dbReference type="ARBA" id="ARBA00022692"/>
    </source>
</evidence>
<accession>A0A061H9B5</accession>
<evidence type="ECO:0000256" key="3">
    <source>
        <dbReference type="ARBA" id="ARBA00022989"/>
    </source>
</evidence>
<dbReference type="Gene3D" id="2.60.120.920">
    <property type="match status" value="1"/>
</dbReference>
<protein>
    <recommendedName>
        <fullName evidence="7">B30.2/SPRY domain-containing protein</fullName>
    </recommendedName>
</protein>
<dbReference type="GO" id="GO:0016020">
    <property type="term" value="C:membrane"/>
    <property type="evidence" value="ECO:0007669"/>
    <property type="project" value="UniProtKB-SubCell"/>
</dbReference>
<feature type="compositionally biased region" description="Basic and acidic residues" evidence="5">
    <location>
        <begin position="571"/>
        <end position="588"/>
    </location>
</feature>
<dbReference type="RefSeq" id="XP_007880845.1">
    <property type="nucleotide sequence ID" value="XM_007882654.1"/>
</dbReference>
<feature type="compositionally biased region" description="Low complexity" evidence="5">
    <location>
        <begin position="500"/>
        <end position="532"/>
    </location>
</feature>
<proteinExistence type="predicted"/>
<evidence type="ECO:0000256" key="4">
    <source>
        <dbReference type="ARBA" id="ARBA00023136"/>
    </source>
</evidence>
<feature type="compositionally biased region" description="Low complexity" evidence="5">
    <location>
        <begin position="598"/>
        <end position="622"/>
    </location>
</feature>